<dbReference type="AlphaFoldDB" id="A0A1L3GER8"/>
<sequence>MADPDGAVLQPPFLLRLRLAITRRMHPRHKRRILQKIDILARLARLSRGKETTTPGQTPASPVIDPRAGDLVRVRSIEEIEATLCVRRQLKGCTFMEEMKPYCGTMRKILRPVTNAVDERDHKLKKIKGIVLLEDAICEGTRRFGPCDRCCYYFWRIEWLQKP</sequence>
<organism evidence="1 2">
    <name type="scientific">Syntrophotalea acetylenica</name>
    <name type="common">Pelobacter acetylenicus</name>
    <dbReference type="NCBI Taxonomy" id="29542"/>
    <lineage>
        <taxon>Bacteria</taxon>
        <taxon>Pseudomonadati</taxon>
        <taxon>Thermodesulfobacteriota</taxon>
        <taxon>Desulfuromonadia</taxon>
        <taxon>Desulfuromonadales</taxon>
        <taxon>Syntrophotaleaceae</taxon>
        <taxon>Syntrophotalea</taxon>
    </lineage>
</organism>
<evidence type="ECO:0000313" key="2">
    <source>
        <dbReference type="Proteomes" id="UP000182264"/>
    </source>
</evidence>
<accession>A0A1L3GER8</accession>
<evidence type="ECO:0000313" key="1">
    <source>
        <dbReference type="EMBL" id="APG24423.1"/>
    </source>
</evidence>
<dbReference type="STRING" id="29542.A6070_13435"/>
<gene>
    <name evidence="1" type="ORF">A7E75_04790</name>
</gene>
<dbReference type="Proteomes" id="UP000182264">
    <property type="component" value="Chromosome"/>
</dbReference>
<protein>
    <submittedName>
        <fullName evidence="1">Uncharacterized protein</fullName>
    </submittedName>
</protein>
<reference evidence="1 2" key="1">
    <citation type="journal article" date="2017" name="Genome Announc.">
        <title>Complete Genome Sequences of Two Acetylene-Fermenting Pelobacter acetylenicus Strains.</title>
        <authorList>
            <person name="Sutton J.M."/>
            <person name="Baesman S.M."/>
            <person name="Fierst J.L."/>
            <person name="Poret-Peterson A.T."/>
            <person name="Oremland R.S."/>
            <person name="Dunlap D.S."/>
            <person name="Akob D.M."/>
        </authorList>
    </citation>
    <scope>NUCLEOTIDE SEQUENCE [LARGE SCALE GENOMIC DNA]</scope>
    <source>
        <strain evidence="1 2">DSM 3247</strain>
    </source>
</reference>
<dbReference type="KEGG" id="pace:A6070_13435"/>
<name>A0A1L3GER8_SYNAC</name>
<dbReference type="EMBL" id="CP015518">
    <property type="protein sequence ID" value="APG24423.1"/>
    <property type="molecule type" value="Genomic_DNA"/>
</dbReference>
<proteinExistence type="predicted"/>
<keyword evidence="2" id="KW-1185">Reference proteome</keyword>